<dbReference type="GO" id="GO:0004029">
    <property type="term" value="F:aldehyde dehydrogenase (NAD+) activity"/>
    <property type="evidence" value="ECO:0007669"/>
    <property type="project" value="TreeGrafter"/>
</dbReference>
<dbReference type="FunFam" id="3.40.309.10:FF:000003">
    <property type="entry name" value="Aldehyde dehydrogenase"/>
    <property type="match status" value="1"/>
</dbReference>
<dbReference type="Gene3D" id="3.40.605.10">
    <property type="entry name" value="Aldehyde Dehydrogenase, Chain A, domain 1"/>
    <property type="match status" value="1"/>
</dbReference>
<keyword evidence="2 4" id="KW-0560">Oxidoreductase</keyword>
<dbReference type="InterPro" id="IPR016162">
    <property type="entry name" value="Ald_DH_N"/>
</dbReference>
<dbReference type="Pfam" id="PF00171">
    <property type="entry name" value="Aldedh"/>
    <property type="match status" value="1"/>
</dbReference>
<dbReference type="SUPFAM" id="SSF53720">
    <property type="entry name" value="ALDH-like"/>
    <property type="match status" value="1"/>
</dbReference>
<dbReference type="FunFam" id="3.40.605.10:FF:000004">
    <property type="entry name" value="Aldehyde dehydrogenase"/>
    <property type="match status" value="1"/>
</dbReference>
<feature type="domain" description="Aldehyde dehydrogenase" evidence="8">
    <location>
        <begin position="20"/>
        <end position="428"/>
    </location>
</feature>
<dbReference type="InterPro" id="IPR012394">
    <property type="entry name" value="Aldehyde_DH_NAD(P)"/>
</dbReference>
<dbReference type="OrthoDB" id="9762913at2"/>
<evidence type="ECO:0000256" key="2">
    <source>
        <dbReference type="ARBA" id="ARBA00023002"/>
    </source>
</evidence>
<dbReference type="GO" id="GO:0005737">
    <property type="term" value="C:cytoplasm"/>
    <property type="evidence" value="ECO:0007669"/>
    <property type="project" value="TreeGrafter"/>
</dbReference>
<dbReference type="EMBL" id="AE006470">
    <property type="protein sequence ID" value="AAM73105.1"/>
    <property type="molecule type" value="Genomic_DNA"/>
</dbReference>
<dbReference type="PANTHER" id="PTHR43570:SF16">
    <property type="entry name" value="ALDEHYDE DEHYDROGENASE TYPE III, ISOFORM Q"/>
    <property type="match status" value="1"/>
</dbReference>
<proteinExistence type="inferred from homology"/>
<evidence type="ECO:0000259" key="8">
    <source>
        <dbReference type="Pfam" id="PF00171"/>
    </source>
</evidence>
<accession>Q8KBA3</accession>
<feature type="active site" evidence="5">
    <location>
        <position position="244"/>
    </location>
</feature>
<dbReference type="RefSeq" id="WP_010933544.1">
    <property type="nucleotide sequence ID" value="NC_002932.3"/>
</dbReference>
<dbReference type="AlphaFoldDB" id="Q8KBA3"/>
<keyword evidence="3" id="KW-0520">NAD</keyword>
<dbReference type="eggNOG" id="COG1012">
    <property type="taxonomic scope" value="Bacteria"/>
</dbReference>
<dbReference type="PROSITE" id="PS00687">
    <property type="entry name" value="ALDEHYDE_DEHYDR_GLU"/>
    <property type="match status" value="1"/>
</dbReference>
<dbReference type="PIRSF" id="PIRSF036492">
    <property type="entry name" value="ALDH"/>
    <property type="match status" value="1"/>
</dbReference>
<dbReference type="PROSITE" id="PS00070">
    <property type="entry name" value="ALDEHYDE_DEHYDR_CYS"/>
    <property type="match status" value="1"/>
</dbReference>
<dbReference type="GO" id="GO:0006081">
    <property type="term" value="P:aldehyde metabolic process"/>
    <property type="evidence" value="ECO:0007669"/>
    <property type="project" value="InterPro"/>
</dbReference>
<dbReference type="CDD" id="cd07087">
    <property type="entry name" value="ALDH_F3-13-14_CALDH-like"/>
    <property type="match status" value="1"/>
</dbReference>
<dbReference type="InterPro" id="IPR015590">
    <property type="entry name" value="Aldehyde_DH_dom"/>
</dbReference>
<evidence type="ECO:0000256" key="6">
    <source>
        <dbReference type="PROSITE-ProRule" id="PRU10007"/>
    </source>
</evidence>
<dbReference type="PANTHER" id="PTHR43570">
    <property type="entry name" value="ALDEHYDE DEHYDROGENASE"/>
    <property type="match status" value="1"/>
</dbReference>
<dbReference type="KEGG" id="cte:CT1886"/>
<dbReference type="InterPro" id="IPR029510">
    <property type="entry name" value="Ald_DH_CS_GLU"/>
</dbReference>
<feature type="active site" evidence="5 6">
    <location>
        <position position="210"/>
    </location>
</feature>
<protein>
    <recommendedName>
        <fullName evidence="4">Aldehyde dehydrogenase</fullName>
    </recommendedName>
</protein>
<evidence type="ECO:0000313" key="9">
    <source>
        <dbReference type="EMBL" id="AAM73105.1"/>
    </source>
</evidence>
<evidence type="ECO:0000256" key="7">
    <source>
        <dbReference type="RuleBase" id="RU003345"/>
    </source>
</evidence>
<dbReference type="InterPro" id="IPR016161">
    <property type="entry name" value="Ald_DH/histidinol_DH"/>
</dbReference>
<dbReference type="HOGENOM" id="CLU_005391_3_1_10"/>
<evidence type="ECO:0000256" key="5">
    <source>
        <dbReference type="PIRSR" id="PIRSR036492-1"/>
    </source>
</evidence>
<evidence type="ECO:0000256" key="4">
    <source>
        <dbReference type="PIRNR" id="PIRNR036492"/>
    </source>
</evidence>
<comment type="similarity">
    <text evidence="1 4 7">Belongs to the aldehyde dehydrogenase family.</text>
</comment>
<name>Q8KBA3_CHLTE</name>
<dbReference type="EnsemblBacteria" id="AAM73105">
    <property type="protein sequence ID" value="AAM73105"/>
    <property type="gene ID" value="CT1886"/>
</dbReference>
<dbReference type="InterPro" id="IPR016160">
    <property type="entry name" value="Ald_DH_CS_CYS"/>
</dbReference>
<dbReference type="InterPro" id="IPR016163">
    <property type="entry name" value="Ald_DH_C"/>
</dbReference>
<organism evidence="9 10">
    <name type="scientific">Chlorobaculum tepidum (strain ATCC 49652 / DSM 12025 / NBRC 103806 / TLS)</name>
    <name type="common">Chlorobium tepidum</name>
    <dbReference type="NCBI Taxonomy" id="194439"/>
    <lineage>
        <taxon>Bacteria</taxon>
        <taxon>Pseudomonadati</taxon>
        <taxon>Chlorobiota</taxon>
        <taxon>Chlorobiia</taxon>
        <taxon>Chlorobiales</taxon>
        <taxon>Chlorobiaceae</taxon>
        <taxon>Chlorobaculum</taxon>
    </lineage>
</organism>
<gene>
    <name evidence="9" type="primary">aldA</name>
    <name evidence="9" type="ordered locus">CT1886</name>
</gene>
<evidence type="ECO:0000313" key="10">
    <source>
        <dbReference type="Proteomes" id="UP000001007"/>
    </source>
</evidence>
<dbReference type="Proteomes" id="UP000001007">
    <property type="component" value="Chromosome"/>
</dbReference>
<dbReference type="STRING" id="194439.CT1886"/>
<dbReference type="Gene3D" id="3.40.309.10">
    <property type="entry name" value="Aldehyde Dehydrogenase, Chain A, domain 2"/>
    <property type="match status" value="1"/>
</dbReference>
<dbReference type="PATRIC" id="fig|194439.7.peg.1710"/>
<keyword evidence="10" id="KW-1185">Reference proteome</keyword>
<evidence type="ECO:0000256" key="3">
    <source>
        <dbReference type="ARBA" id="ARBA00023027"/>
    </source>
</evidence>
<evidence type="ECO:0000256" key="1">
    <source>
        <dbReference type="ARBA" id="ARBA00009986"/>
    </source>
</evidence>
<sequence length="460" mass="51070">MTYDASTHAGLRCYFDSGQTRPFEWRRAQLRGLDAFLREREHEIAAAVHADLRKPVAETWLTETAWLRSEIRFVLKRLHRWMRPKKVGVPLHYQPARAFVERDPLGVVLIIGAWNYPLQLCLAPLIGALAGGNVSVVKPSEMAPATSALLASELGRYVDPQAVRIVEGDGEASARLLEHCFDHIFFTGSRRTGQAVMQSAARHLTPVTLELGGKSPVIVTEKADLRLAARRIAWAKFLNAGQTCVAPDYLLVQEGVKEPLQGLMKEALRLYYGSDPEASADYGRIVDDRNFRRLEALLCEGSLVEGGGSNKASRYIAPTILHDVPEDSDLMKEEIFGPVLPVRSFTTLEEAVSMVRALDAPLAVYLFSRDRSELRYLIEQTRSGGVCCNDLLFQASIPGLPFGGRGMSGMGRYHGKAGFDTFTTERSVLDRGGFPDPDLRYPPYSSGRFDLLKKIVTLFS</sequence>
<reference evidence="9 10" key="1">
    <citation type="journal article" date="2002" name="Proc. Natl. Acad. Sci. U.S.A.">
        <title>The complete genome sequence of Chlorobium tepidum TLS, a photosynthetic, anaerobic, green-sulfur bacterium.</title>
        <authorList>
            <person name="Eisen J.A."/>
            <person name="Nelson K.E."/>
            <person name="Paulsen I.T."/>
            <person name="Heidelberg J.F."/>
            <person name="Wu M."/>
            <person name="Dodson R.J."/>
            <person name="Deboy R."/>
            <person name="Gwinn M.L."/>
            <person name="Nelson W.C."/>
            <person name="Haft D.H."/>
            <person name="Hickey E.K."/>
            <person name="Peterson J.D."/>
            <person name="Durkin A.S."/>
            <person name="Kolonay J.L."/>
            <person name="Yang F."/>
            <person name="Holt I."/>
            <person name="Umayam L.A."/>
            <person name="Mason T."/>
            <person name="Brenner M."/>
            <person name="Shea T.P."/>
            <person name="Parksey D."/>
            <person name="Nierman W.C."/>
            <person name="Feldblyum T.V."/>
            <person name="Hansen C.L."/>
            <person name="Craven M.B."/>
            <person name="Radune D."/>
            <person name="Vamathevan J."/>
            <person name="Khouri H."/>
            <person name="White O."/>
            <person name="Gruber T.M."/>
            <person name="Ketchum K.A."/>
            <person name="Venter J.C."/>
            <person name="Tettelin H."/>
            <person name="Bryant D.A."/>
            <person name="Fraser C.M."/>
        </authorList>
    </citation>
    <scope>NUCLEOTIDE SEQUENCE [LARGE SCALE GENOMIC DNA]</scope>
    <source>
        <strain evidence="10">ATCC 49652 / DSM 12025 / NBRC 103806 / TLS</strain>
    </source>
</reference>